<evidence type="ECO:0000313" key="8">
    <source>
        <dbReference type="Proteomes" id="UP001164746"/>
    </source>
</evidence>
<dbReference type="EMBL" id="CP111013">
    <property type="protein sequence ID" value="WAQ95406.1"/>
    <property type="molecule type" value="Genomic_DNA"/>
</dbReference>
<dbReference type="Pfam" id="PF24973">
    <property type="entry name" value="EGF_LMN_ATRN"/>
    <property type="match status" value="1"/>
</dbReference>
<evidence type="ECO:0000256" key="5">
    <source>
        <dbReference type="ARBA" id="ARBA00023292"/>
    </source>
</evidence>
<evidence type="ECO:0000256" key="4">
    <source>
        <dbReference type="ARBA" id="ARBA00023180"/>
    </source>
</evidence>
<keyword evidence="4" id="KW-0325">Glycoprotein</keyword>
<dbReference type="InterPro" id="IPR056863">
    <property type="entry name" value="LMN_ATRN_NET-like_EGF"/>
</dbReference>
<dbReference type="PANTHER" id="PTHR10574:SF365">
    <property type="entry name" value="NETRIN-A-RELATED"/>
    <property type="match status" value="1"/>
</dbReference>
<dbReference type="Proteomes" id="UP001164746">
    <property type="component" value="Chromosome 2"/>
</dbReference>
<dbReference type="SUPFAM" id="SSF57196">
    <property type="entry name" value="EGF/Laminin"/>
    <property type="match status" value="1"/>
</dbReference>
<gene>
    <name evidence="7" type="ORF">MAR_028096</name>
</gene>
<keyword evidence="5" id="KW-0424">Laminin EGF-like domain</keyword>
<dbReference type="CDD" id="cd00055">
    <property type="entry name" value="EGF_Lam"/>
    <property type="match status" value="1"/>
</dbReference>
<name>A0ABY7DFK5_MYAAR</name>
<keyword evidence="8" id="KW-1185">Reference proteome</keyword>
<feature type="domain" description="Laminin EGF-like" evidence="6">
    <location>
        <begin position="52"/>
        <end position="85"/>
    </location>
</feature>
<evidence type="ECO:0000256" key="1">
    <source>
        <dbReference type="ARBA" id="ARBA00022729"/>
    </source>
</evidence>
<keyword evidence="3" id="KW-1015">Disulfide bond</keyword>
<dbReference type="InterPro" id="IPR002049">
    <property type="entry name" value="LE_dom"/>
</dbReference>
<evidence type="ECO:0000313" key="7">
    <source>
        <dbReference type="EMBL" id="WAQ95406.1"/>
    </source>
</evidence>
<accession>A0ABY7DFK5</accession>
<dbReference type="PANTHER" id="PTHR10574">
    <property type="entry name" value="NETRIN/LAMININ-RELATED"/>
    <property type="match status" value="1"/>
</dbReference>
<evidence type="ECO:0000256" key="3">
    <source>
        <dbReference type="ARBA" id="ARBA00023157"/>
    </source>
</evidence>
<dbReference type="PROSITE" id="PS01248">
    <property type="entry name" value="EGF_LAM_1"/>
    <property type="match status" value="1"/>
</dbReference>
<protein>
    <submittedName>
        <fullName evidence="7">NET1-like protein</fullName>
    </submittedName>
</protein>
<dbReference type="InterPro" id="IPR050440">
    <property type="entry name" value="Laminin/Netrin_ECM"/>
</dbReference>
<organism evidence="7 8">
    <name type="scientific">Mya arenaria</name>
    <name type="common">Soft-shell clam</name>
    <dbReference type="NCBI Taxonomy" id="6604"/>
    <lineage>
        <taxon>Eukaryota</taxon>
        <taxon>Metazoa</taxon>
        <taxon>Spiralia</taxon>
        <taxon>Lophotrochozoa</taxon>
        <taxon>Mollusca</taxon>
        <taxon>Bivalvia</taxon>
        <taxon>Autobranchia</taxon>
        <taxon>Heteroconchia</taxon>
        <taxon>Euheterodonta</taxon>
        <taxon>Imparidentia</taxon>
        <taxon>Neoheterodontei</taxon>
        <taxon>Myida</taxon>
        <taxon>Myoidea</taxon>
        <taxon>Myidae</taxon>
        <taxon>Mya</taxon>
    </lineage>
</organism>
<evidence type="ECO:0000259" key="6">
    <source>
        <dbReference type="PROSITE" id="PS01248"/>
    </source>
</evidence>
<dbReference type="SMART" id="SM00180">
    <property type="entry name" value="EGF_Lam"/>
    <property type="match status" value="1"/>
</dbReference>
<keyword evidence="1" id="KW-0732">Signal</keyword>
<dbReference type="Gene3D" id="2.170.300.10">
    <property type="entry name" value="Tie2 ligand-binding domain superfamily"/>
    <property type="match status" value="1"/>
</dbReference>
<reference evidence="7" key="1">
    <citation type="submission" date="2022-11" db="EMBL/GenBank/DDBJ databases">
        <title>Centuries of genome instability and evolution in soft-shell clam transmissible cancer (bioRxiv).</title>
        <authorList>
            <person name="Hart S.F.M."/>
            <person name="Yonemitsu M.A."/>
            <person name="Giersch R.M."/>
            <person name="Beal B.F."/>
            <person name="Arriagada G."/>
            <person name="Davis B.W."/>
            <person name="Ostrander E.A."/>
            <person name="Goff S.P."/>
            <person name="Metzger M.J."/>
        </authorList>
    </citation>
    <scope>NUCLEOTIDE SEQUENCE</scope>
    <source>
        <strain evidence="7">MELC-2E11</strain>
        <tissue evidence="7">Siphon/mantle</tissue>
    </source>
</reference>
<evidence type="ECO:0000256" key="2">
    <source>
        <dbReference type="ARBA" id="ARBA00022737"/>
    </source>
</evidence>
<keyword evidence="2" id="KW-0677">Repeat</keyword>
<proteinExistence type="predicted"/>
<sequence>MGSPPKGLGHLSTTETAEDESFYACNCNLHAKHCRFNMELYELSGYVSGGVCRKCRHNTEGRFCNHCREGFYRDPRRDITHRKACRGQN</sequence>